<feature type="coiled-coil region" evidence="2">
    <location>
        <begin position="141"/>
        <end position="168"/>
    </location>
</feature>
<dbReference type="AlphaFoldDB" id="A0A915D0N2"/>
<dbReference type="PANTHER" id="PTHR11915">
    <property type="entry name" value="SPECTRIN/FILAMIN RELATED CYTOSKELETAL PROTEIN"/>
    <property type="match status" value="1"/>
</dbReference>
<dbReference type="FunFam" id="1.20.58.60:FF:000028">
    <property type="entry name" value="Spectrin beta chain"/>
    <property type="match status" value="1"/>
</dbReference>
<feature type="coiled-coil region" evidence="2">
    <location>
        <begin position="78"/>
        <end position="105"/>
    </location>
</feature>
<evidence type="ECO:0000256" key="1">
    <source>
        <dbReference type="ARBA" id="ARBA00022737"/>
    </source>
</evidence>
<evidence type="ECO:0000256" key="2">
    <source>
        <dbReference type="SAM" id="Coils"/>
    </source>
</evidence>
<dbReference type="InterPro" id="IPR018159">
    <property type="entry name" value="Spectrin/alpha-actinin"/>
</dbReference>
<feature type="coiled-coil region" evidence="2">
    <location>
        <begin position="425"/>
        <end position="459"/>
    </location>
</feature>
<dbReference type="FunFam" id="1.20.58.60:FF:000049">
    <property type="entry name" value="Spectrin beta chain"/>
    <property type="match status" value="1"/>
</dbReference>
<dbReference type="SUPFAM" id="SSF46966">
    <property type="entry name" value="Spectrin repeat"/>
    <property type="match status" value="6"/>
</dbReference>
<keyword evidence="3" id="KW-1185">Reference proteome</keyword>
<proteinExistence type="predicted"/>
<dbReference type="SMART" id="SM00150">
    <property type="entry name" value="SPEC"/>
    <property type="match status" value="7"/>
</dbReference>
<dbReference type="FunFam" id="1.20.58.60:FF:000033">
    <property type="entry name" value="Spectrin beta chain"/>
    <property type="match status" value="1"/>
</dbReference>
<evidence type="ECO:0000313" key="4">
    <source>
        <dbReference type="WBParaSite" id="jg14675"/>
    </source>
</evidence>
<dbReference type="WBParaSite" id="jg14675">
    <property type="protein sequence ID" value="jg14675"/>
    <property type="gene ID" value="jg14675"/>
</dbReference>
<sequence length="850" mass="98839">MVGVLDMCDDVKAKLLSEDTGKHLMDVEDLLQKHALLESDINIIADQIQTVNKQAEKFTTEEGPDGSGYNPVEPQLVRERMNILNERYNELLELATERKSRLGDNKRLCQFWWDLADLENNLKEQEQVLVLTDTGRDIFSVNHLLAKHKNAENNLDSVRRALDTLEKQGNDLVGEQIPGSETIPDSLDSINHYYAKLRQLADSRRKTLEGGVEYYQFFSEADDVEAYLLDTLRVVSSDDVGRDEGSVQALLKKHDEVSDDLEKLSDTLKICKPRFRLYPKRPEPTQTLLRDADAVEAWIDEKGKLLSTLVPGNDIEEVEIMKHRFDTLQTDLNNQANKVGTINELARQMLHVDHPNSDEILQRQNVLNARWAQLRDMVDQKKAELDRAHRLETFRIDCQETVTWIEDKTRVLEDSDELTNDLSGVMKLQRRLSMMERDLGAIQAKLDSLVQEAESIEQEKPQQAALIREDITRIKQVWDVLNRKVREHEAKLDEAGDLQRFLRDLDHFQSWLSATQRQVASEDEPQSLAEAEQLLQQHAAIREEIDGYAEDYKKMRAMGDRVTQDQTDPQYMFLRQRLGGLEEGWEELGRMWENRQHMLSQGLNLQMFLRDAKQAEVMLSQQENYLTKEEQPTSLEQAENLLKRHQDFLTTMDANDEKIKTVVLFGDQLCNDGHYAADKVHKKARNIQERREANREKALAVLDKLKDALGLQQFLSDCEELREWIEEKMIRAQDETYRDAKTITSKFVRHQAFQSELQSNKERLNELHHAAERLSEEKPEFLAMIDPQVSDLEGQWEQLEKTTEEKGQKLFDANRQQLYVQSISDMKDWATNWNSKLEEMYHHKILPLLM</sequence>
<keyword evidence="2" id="KW-0175">Coiled coil</keyword>
<dbReference type="Proteomes" id="UP000887574">
    <property type="component" value="Unplaced"/>
</dbReference>
<evidence type="ECO:0000313" key="3">
    <source>
        <dbReference type="Proteomes" id="UP000887574"/>
    </source>
</evidence>
<reference evidence="4" key="1">
    <citation type="submission" date="2022-11" db="UniProtKB">
        <authorList>
            <consortium name="WormBaseParasite"/>
        </authorList>
    </citation>
    <scope>IDENTIFICATION</scope>
</reference>
<keyword evidence="1" id="KW-0677">Repeat</keyword>
<dbReference type="FunFam" id="1.20.58.60:FF:000229">
    <property type="entry name" value="Spectrin beta chain"/>
    <property type="match status" value="1"/>
</dbReference>
<protein>
    <submittedName>
        <fullName evidence="4">Uncharacterized protein</fullName>
    </submittedName>
</protein>
<dbReference type="Pfam" id="PF00435">
    <property type="entry name" value="Spectrin"/>
    <property type="match status" value="8"/>
</dbReference>
<dbReference type="InterPro" id="IPR002017">
    <property type="entry name" value="Spectrin_repeat"/>
</dbReference>
<organism evidence="3 4">
    <name type="scientific">Ditylenchus dipsaci</name>
    <dbReference type="NCBI Taxonomy" id="166011"/>
    <lineage>
        <taxon>Eukaryota</taxon>
        <taxon>Metazoa</taxon>
        <taxon>Ecdysozoa</taxon>
        <taxon>Nematoda</taxon>
        <taxon>Chromadorea</taxon>
        <taxon>Rhabditida</taxon>
        <taxon>Tylenchina</taxon>
        <taxon>Tylenchomorpha</taxon>
        <taxon>Sphaerularioidea</taxon>
        <taxon>Anguinidae</taxon>
        <taxon>Anguininae</taxon>
        <taxon>Ditylenchus</taxon>
    </lineage>
</organism>
<accession>A0A915D0N2</accession>
<name>A0A915D0N2_9BILA</name>
<dbReference type="Gene3D" id="1.20.58.60">
    <property type="match status" value="7"/>
</dbReference>
<dbReference type="CDD" id="cd00176">
    <property type="entry name" value="SPEC"/>
    <property type="match status" value="4"/>
</dbReference>